<keyword evidence="8" id="KW-1185">Reference proteome</keyword>
<comment type="similarity">
    <text evidence="2 5">Belongs to the trans-sulfuration enzymes family.</text>
</comment>
<dbReference type="SUPFAM" id="SSF53383">
    <property type="entry name" value="PLP-dependent transferases"/>
    <property type="match status" value="1"/>
</dbReference>
<dbReference type="PANTHER" id="PTHR43797:SF2">
    <property type="entry name" value="HOMOCYSTEINE_CYSTEINE SYNTHASE"/>
    <property type="match status" value="1"/>
</dbReference>
<feature type="compositionally biased region" description="Basic and acidic residues" evidence="6">
    <location>
        <begin position="12"/>
        <end position="22"/>
    </location>
</feature>
<name>A0ABW0CJH8_STRCD</name>
<dbReference type="NCBIfam" id="TIGR01326">
    <property type="entry name" value="OAH_OAS_sulfhy"/>
    <property type="match status" value="1"/>
</dbReference>
<evidence type="ECO:0000256" key="2">
    <source>
        <dbReference type="ARBA" id="ARBA00009077"/>
    </source>
</evidence>
<dbReference type="Gene3D" id="3.90.1150.10">
    <property type="entry name" value="Aspartate Aminotransferase, domain 1"/>
    <property type="match status" value="1"/>
</dbReference>
<keyword evidence="4 5" id="KW-0663">Pyridoxal phosphate</keyword>
<dbReference type="Proteomes" id="UP001596263">
    <property type="component" value="Unassembled WGS sequence"/>
</dbReference>
<dbReference type="InterPro" id="IPR015421">
    <property type="entry name" value="PyrdxlP-dep_Trfase_major"/>
</dbReference>
<sequence>MVSHTADGATDPEARTGHRPEWSFETRQIHAGSAPDPTTGARIVPIFQTGSYVFDDVDHAARVFGLEQPGYIYSRVQNPTSEALEKRLADLEGALEAVVFASGQAAITTSLLNVCGTGSHVVASAALHGGSYNLLRYTLPSYGIETTFVDDPDDMDAWRAAIRPTTRIVFGETVGNPRSNLLDIPAIADIAHTAGVPLMIDNTALTPYLLRPLEHGADLVVHSTSKYLSGHGTLIGGVLLDGGSFDFGAAPERFPEFNDPDASFHGLRYWPTYGPGAFAKRLRTRLMRDMGPTAAPMNSFLVLQGVETLSLRMARHADSALQLAAWLESRPEVSAVHYPGLPSSPWHGLSRRLAPRGAGGVVAFDLAGGMEAGARFVDALELISHLANLGDVRTLVVHPASTTHYQLTDEQKLAAGVTPGLIRLSVGLEAVEDLKADLAAGLRAAGTGTAEEPQAVPVGRAV</sequence>
<evidence type="ECO:0000256" key="6">
    <source>
        <dbReference type="SAM" id="MobiDB-lite"/>
    </source>
</evidence>
<reference evidence="8" key="1">
    <citation type="journal article" date="2019" name="Int. J. Syst. Evol. Microbiol.">
        <title>The Global Catalogue of Microorganisms (GCM) 10K type strain sequencing project: providing services to taxonomists for standard genome sequencing and annotation.</title>
        <authorList>
            <consortium name="The Broad Institute Genomics Platform"/>
            <consortium name="The Broad Institute Genome Sequencing Center for Infectious Disease"/>
            <person name="Wu L."/>
            <person name="Ma J."/>
        </authorList>
    </citation>
    <scope>NUCLEOTIDE SEQUENCE [LARGE SCALE GENOMIC DNA]</scope>
    <source>
        <strain evidence="8">KCTC 42586</strain>
    </source>
</reference>
<proteinExistence type="inferred from homology"/>
<accession>A0ABW0CJH8</accession>
<dbReference type="CDD" id="cd00614">
    <property type="entry name" value="CGS_like"/>
    <property type="match status" value="1"/>
</dbReference>
<dbReference type="PANTHER" id="PTHR43797">
    <property type="entry name" value="HOMOCYSTEINE/CYSTEINE SYNTHASE"/>
    <property type="match status" value="1"/>
</dbReference>
<dbReference type="InterPro" id="IPR015424">
    <property type="entry name" value="PyrdxlP-dep_Trfase"/>
</dbReference>
<evidence type="ECO:0000256" key="3">
    <source>
        <dbReference type="ARBA" id="ARBA00022679"/>
    </source>
</evidence>
<dbReference type="InterPro" id="IPR015422">
    <property type="entry name" value="PyrdxlP-dep_Trfase_small"/>
</dbReference>
<evidence type="ECO:0000256" key="4">
    <source>
        <dbReference type="ARBA" id="ARBA00022898"/>
    </source>
</evidence>
<feature type="region of interest" description="Disordered" evidence="6">
    <location>
        <begin position="1"/>
        <end position="22"/>
    </location>
</feature>
<dbReference type="EMBL" id="JBHSKM010000008">
    <property type="protein sequence ID" value="MFC5215363.1"/>
    <property type="molecule type" value="Genomic_DNA"/>
</dbReference>
<comment type="cofactor">
    <cofactor evidence="1 5">
        <name>pyridoxal 5'-phosphate</name>
        <dbReference type="ChEBI" id="CHEBI:597326"/>
    </cofactor>
</comment>
<keyword evidence="3" id="KW-0808">Transferase</keyword>
<dbReference type="Pfam" id="PF01053">
    <property type="entry name" value="Cys_Met_Meta_PP"/>
    <property type="match status" value="1"/>
</dbReference>
<dbReference type="InterPro" id="IPR000277">
    <property type="entry name" value="Cys/Met-Metab_PyrdxlP-dep_enz"/>
</dbReference>
<evidence type="ECO:0000313" key="8">
    <source>
        <dbReference type="Proteomes" id="UP001596263"/>
    </source>
</evidence>
<comment type="caution">
    <text evidence="7">The sequence shown here is derived from an EMBL/GenBank/DDBJ whole genome shotgun (WGS) entry which is preliminary data.</text>
</comment>
<dbReference type="RefSeq" id="WP_380853224.1">
    <property type="nucleotide sequence ID" value="NZ_JBHSKM010000008.1"/>
</dbReference>
<evidence type="ECO:0000313" key="7">
    <source>
        <dbReference type="EMBL" id="MFC5215363.1"/>
    </source>
</evidence>
<organism evidence="7 8">
    <name type="scientific">Streptomyces coerulescens</name>
    <dbReference type="NCBI Taxonomy" id="29304"/>
    <lineage>
        <taxon>Bacteria</taxon>
        <taxon>Bacillati</taxon>
        <taxon>Actinomycetota</taxon>
        <taxon>Actinomycetes</taxon>
        <taxon>Kitasatosporales</taxon>
        <taxon>Streptomycetaceae</taxon>
        <taxon>Streptomyces</taxon>
    </lineage>
</organism>
<dbReference type="Gene3D" id="3.40.640.10">
    <property type="entry name" value="Type I PLP-dependent aspartate aminotransferase-like (Major domain)"/>
    <property type="match status" value="1"/>
</dbReference>
<evidence type="ECO:0000256" key="5">
    <source>
        <dbReference type="RuleBase" id="RU362118"/>
    </source>
</evidence>
<gene>
    <name evidence="7" type="ORF">ACFPQ9_16090</name>
</gene>
<evidence type="ECO:0000256" key="1">
    <source>
        <dbReference type="ARBA" id="ARBA00001933"/>
    </source>
</evidence>
<dbReference type="InterPro" id="IPR006235">
    <property type="entry name" value="OAc-hSer/O-AcSer_sulfhydrylase"/>
</dbReference>
<protein>
    <submittedName>
        <fullName evidence="7">O-acetylhomoserine aminocarboxypropyltransferase/cysteine synthase family protein</fullName>
    </submittedName>
</protein>
<dbReference type="PIRSF" id="PIRSF001434">
    <property type="entry name" value="CGS"/>
    <property type="match status" value="1"/>
</dbReference>